<dbReference type="Gene3D" id="3.40.50.300">
    <property type="entry name" value="P-loop containing nucleotide triphosphate hydrolases"/>
    <property type="match status" value="1"/>
</dbReference>
<dbReference type="Pfam" id="PF13855">
    <property type="entry name" value="LRR_8"/>
    <property type="match status" value="2"/>
</dbReference>
<dbReference type="PANTHER" id="PTHR48051">
    <property type="match status" value="1"/>
</dbReference>
<dbReference type="SMART" id="SM00364">
    <property type="entry name" value="LRR_BAC"/>
    <property type="match status" value="9"/>
</dbReference>
<dbReference type="PANTHER" id="PTHR48051:SF1">
    <property type="entry name" value="RAS SUPPRESSOR PROTEIN 1"/>
    <property type="match status" value="1"/>
</dbReference>
<protein>
    <recommendedName>
        <fullName evidence="1">non-specific serine/threonine protein kinase</fullName>
        <ecNumber evidence="1">2.7.11.1</ecNumber>
    </recommendedName>
</protein>
<dbReference type="Pfam" id="PF16095">
    <property type="entry name" value="COR-A"/>
    <property type="match status" value="1"/>
</dbReference>
<evidence type="ECO:0000256" key="10">
    <source>
        <dbReference type="ARBA" id="ARBA00047899"/>
    </source>
</evidence>
<dbReference type="InterPro" id="IPR001611">
    <property type="entry name" value="Leu-rich_rpt"/>
</dbReference>
<organism evidence="13 14">
    <name type="scientific">Glycomyces luteolus</name>
    <dbReference type="NCBI Taxonomy" id="2670330"/>
    <lineage>
        <taxon>Bacteria</taxon>
        <taxon>Bacillati</taxon>
        <taxon>Actinomycetota</taxon>
        <taxon>Actinomycetes</taxon>
        <taxon>Glycomycetales</taxon>
        <taxon>Glycomycetaceae</taxon>
        <taxon>Glycomyces</taxon>
    </lineage>
</organism>
<comment type="catalytic activity">
    <reaction evidence="11">
        <text>L-seryl-[protein] + ATP = O-phospho-L-seryl-[protein] + ADP + H(+)</text>
        <dbReference type="Rhea" id="RHEA:17989"/>
        <dbReference type="Rhea" id="RHEA-COMP:9863"/>
        <dbReference type="Rhea" id="RHEA-COMP:11604"/>
        <dbReference type="ChEBI" id="CHEBI:15378"/>
        <dbReference type="ChEBI" id="CHEBI:29999"/>
        <dbReference type="ChEBI" id="CHEBI:30616"/>
        <dbReference type="ChEBI" id="CHEBI:83421"/>
        <dbReference type="ChEBI" id="CHEBI:456216"/>
        <dbReference type="EC" id="2.7.11.1"/>
    </reaction>
</comment>
<sequence>MSARRRIAEARRTGSTTLDLSRQNLTAVPESVAGLEHLKSLDLSVNGLARLPEWIGELTGLERLNLYGNRLTVLPDSIGNLERLSELNLGDNQLTALPASIGNLASLTRLDLDMNGVTALPGSIGRLTRLARLDLYRNQLTDLPASTARLSALTRLDIGDNRLDALPEPVTALAGLTRLDLSRNGLTALPETIGRLANLVHLGLERNRLTTLPDSIALLTRLGRLDLTRNRFQALPESIGDLTELVRLDLEGNRLSTLPRSITRLENLAGLYMEGNLLPPELRAAAAAGRHALAEFMAGVETAGTDFREAKLVLVGEGEVGKSSLLAAMRGEAFDPARGSTHGIEVKTLAVAGPEEDPAAGITLNAWDFGGQRVYRPTHQLFFTAPSVYLVVWKARQGPMQGFVDYWINLIRRRAGDEHVTIHIVATHADLDGQHPRIDQASLFEEHGDLIGGFHFVDSATGTGIEGLKRALWRSAAAMPQIHREVPAGWRDLRRSLVESGESYLEYADYLARAADHGLDEEAAAALARIATELGYWIHYPEISGLDAIVVLKGDWLSTAISLVLDDAGTAARHGLVEHRRLRELWDDPERPQRLRYDPKFHPALLRLMEKYDISYRIAEAPGRPSSSLIAQLVDEAPPSLGEVWDAFGAGLTEDAQLCEFLDANGAKGIPEGLLHQLIVRWHRRSLGRERFEDSVHWHHGFVIQPDPYSRALIRIEGQRLRVAVKALYPDQFMHEFIRDLEDYVGELWPGFRLKRLVPCGAQCLDPERSQTGLFGLERLLTRRRTGKRYAECRRCWADVPIDALVHRGPGDGPGGREPERADPRVPAPVVDFADLVRRAGAAEADQIERWTMTHREIQKLIQLVSDEASRGPRFYTVELRDRQAWHQRLTHVGVRVVLWCEHSRMPLYVLDGDPSSGVYDIDMPRDWLIRSAPWIKRTLKVLWSTVLPGGAAALDLLVPAFDQEAIEGHLELAEESFKTIAEFSDTAANAAEEKAWMASDGRSGAELRRLHAFLEKVDPGFGGLERVQDLDKYLWVHRDFVSEYEPGTPSFA</sequence>
<keyword evidence="8" id="KW-0067">ATP-binding</keyword>
<feature type="domain" description="Roc" evidence="12">
    <location>
        <begin position="303"/>
        <end position="479"/>
    </location>
</feature>
<dbReference type="PROSITE" id="PS51450">
    <property type="entry name" value="LRR"/>
    <property type="match status" value="1"/>
</dbReference>
<dbReference type="SUPFAM" id="SSF52058">
    <property type="entry name" value="L domain-like"/>
    <property type="match status" value="1"/>
</dbReference>
<dbReference type="SMART" id="SM00369">
    <property type="entry name" value="LRR_TYP"/>
    <property type="match status" value="10"/>
</dbReference>
<keyword evidence="2" id="KW-0723">Serine/threonine-protein kinase</keyword>
<dbReference type="Pfam" id="PF08477">
    <property type="entry name" value="Roc"/>
    <property type="match status" value="1"/>
</dbReference>
<evidence type="ECO:0000256" key="1">
    <source>
        <dbReference type="ARBA" id="ARBA00012513"/>
    </source>
</evidence>
<evidence type="ECO:0000259" key="12">
    <source>
        <dbReference type="PROSITE" id="PS51424"/>
    </source>
</evidence>
<dbReference type="SUPFAM" id="SSF52540">
    <property type="entry name" value="P-loop containing nucleoside triphosphate hydrolases"/>
    <property type="match status" value="1"/>
</dbReference>
<comment type="catalytic activity">
    <reaction evidence="10">
        <text>L-threonyl-[protein] + ATP = O-phospho-L-threonyl-[protein] + ADP + H(+)</text>
        <dbReference type="Rhea" id="RHEA:46608"/>
        <dbReference type="Rhea" id="RHEA-COMP:11060"/>
        <dbReference type="Rhea" id="RHEA-COMP:11605"/>
        <dbReference type="ChEBI" id="CHEBI:15378"/>
        <dbReference type="ChEBI" id="CHEBI:30013"/>
        <dbReference type="ChEBI" id="CHEBI:30616"/>
        <dbReference type="ChEBI" id="CHEBI:61977"/>
        <dbReference type="ChEBI" id="CHEBI:456216"/>
        <dbReference type="EC" id="2.7.11.1"/>
    </reaction>
</comment>
<dbReference type="FunFam" id="3.80.10.10:FF:001164">
    <property type="entry name" value="GH01279p"/>
    <property type="match status" value="1"/>
</dbReference>
<keyword evidence="5" id="KW-0677">Repeat</keyword>
<dbReference type="SMART" id="SM00365">
    <property type="entry name" value="LRR_SD22"/>
    <property type="match status" value="3"/>
</dbReference>
<evidence type="ECO:0000256" key="2">
    <source>
        <dbReference type="ARBA" id="ARBA00022527"/>
    </source>
</evidence>
<dbReference type="PROSITE" id="PS51424">
    <property type="entry name" value="ROC"/>
    <property type="match status" value="1"/>
</dbReference>
<evidence type="ECO:0000256" key="4">
    <source>
        <dbReference type="ARBA" id="ARBA00022679"/>
    </source>
</evidence>
<dbReference type="InterPro" id="IPR032675">
    <property type="entry name" value="LRR_dom_sf"/>
</dbReference>
<keyword evidence="6" id="KW-0547">Nucleotide-binding</keyword>
<evidence type="ECO:0000256" key="9">
    <source>
        <dbReference type="ARBA" id="ARBA00023134"/>
    </source>
</evidence>
<dbReference type="InterPro" id="IPR032171">
    <property type="entry name" value="COR-A"/>
</dbReference>
<dbReference type="RefSeq" id="WP_270107866.1">
    <property type="nucleotide sequence ID" value="NZ_JAPZVP010000001.1"/>
</dbReference>
<dbReference type="PRINTS" id="PR00449">
    <property type="entry name" value="RASTRNSFRMNG"/>
</dbReference>
<accession>A0A9X3T1W8</accession>
<keyword evidence="7" id="KW-0418">Kinase</keyword>
<dbReference type="GO" id="GO:0009274">
    <property type="term" value="C:peptidoglycan-based cell wall"/>
    <property type="evidence" value="ECO:0007669"/>
    <property type="project" value="UniProtKB-ARBA"/>
</dbReference>
<evidence type="ECO:0000256" key="8">
    <source>
        <dbReference type="ARBA" id="ARBA00022840"/>
    </source>
</evidence>
<dbReference type="AlphaFoldDB" id="A0A9X3T1W8"/>
<keyword evidence="9" id="KW-0342">GTP-binding</keyword>
<evidence type="ECO:0000256" key="7">
    <source>
        <dbReference type="ARBA" id="ARBA00022777"/>
    </source>
</evidence>
<keyword evidence="4" id="KW-0808">Transferase</keyword>
<dbReference type="GO" id="GO:0005524">
    <property type="term" value="F:ATP binding"/>
    <property type="evidence" value="ECO:0007669"/>
    <property type="project" value="UniProtKB-KW"/>
</dbReference>
<dbReference type="InterPro" id="IPR057263">
    <property type="entry name" value="COR-B"/>
</dbReference>
<reference evidence="13" key="1">
    <citation type="submission" date="2022-12" db="EMBL/GenBank/DDBJ databases">
        <title>Gycomyces niveus sp.nov.,a novel actinomycete isolated from soil in Shouguan.</title>
        <authorList>
            <person name="Yang X."/>
        </authorList>
    </citation>
    <scope>NUCLEOTIDE SEQUENCE</scope>
    <source>
        <strain evidence="13">NEAU-A15</strain>
    </source>
</reference>
<evidence type="ECO:0000313" key="14">
    <source>
        <dbReference type="Proteomes" id="UP001146067"/>
    </source>
</evidence>
<dbReference type="GO" id="GO:0005737">
    <property type="term" value="C:cytoplasm"/>
    <property type="evidence" value="ECO:0007669"/>
    <property type="project" value="TreeGrafter"/>
</dbReference>
<keyword evidence="14" id="KW-1185">Reference proteome</keyword>
<dbReference type="Gene3D" id="3.80.10.10">
    <property type="entry name" value="Ribonuclease Inhibitor"/>
    <property type="match status" value="2"/>
</dbReference>
<dbReference type="InterPro" id="IPR036388">
    <property type="entry name" value="WH-like_DNA-bd_sf"/>
</dbReference>
<evidence type="ECO:0000256" key="11">
    <source>
        <dbReference type="ARBA" id="ARBA00048679"/>
    </source>
</evidence>
<dbReference type="InterPro" id="IPR020859">
    <property type="entry name" value="ROC"/>
</dbReference>
<name>A0A9X3T1W8_9ACTN</name>
<gene>
    <name evidence="13" type="ORF">O1R50_00530</name>
</gene>
<comment type="caution">
    <text evidence="13">The sequence shown here is derived from an EMBL/GenBank/DDBJ whole genome shotgun (WGS) entry which is preliminary data.</text>
</comment>
<dbReference type="GO" id="GO:0004674">
    <property type="term" value="F:protein serine/threonine kinase activity"/>
    <property type="evidence" value="ECO:0007669"/>
    <property type="project" value="UniProtKB-KW"/>
</dbReference>
<keyword evidence="3" id="KW-0433">Leucine-rich repeat</keyword>
<dbReference type="InterPro" id="IPR003591">
    <property type="entry name" value="Leu-rich_rpt_typical-subtyp"/>
</dbReference>
<dbReference type="Pfam" id="PF25497">
    <property type="entry name" value="COR-B"/>
    <property type="match status" value="1"/>
</dbReference>
<dbReference type="EMBL" id="JAPZVP010000001">
    <property type="protein sequence ID" value="MDA1358090.1"/>
    <property type="molecule type" value="Genomic_DNA"/>
</dbReference>
<dbReference type="EC" id="2.7.11.1" evidence="1"/>
<evidence type="ECO:0000256" key="5">
    <source>
        <dbReference type="ARBA" id="ARBA00022737"/>
    </source>
</evidence>
<dbReference type="InterPro" id="IPR027417">
    <property type="entry name" value="P-loop_NTPase"/>
</dbReference>
<proteinExistence type="predicted"/>
<dbReference type="Gene3D" id="1.10.10.10">
    <property type="entry name" value="Winged helix-like DNA-binding domain superfamily/Winged helix DNA-binding domain"/>
    <property type="match status" value="1"/>
</dbReference>
<evidence type="ECO:0000256" key="3">
    <source>
        <dbReference type="ARBA" id="ARBA00022614"/>
    </source>
</evidence>
<dbReference type="InterPro" id="IPR050216">
    <property type="entry name" value="LRR_domain-containing"/>
</dbReference>
<dbReference type="Proteomes" id="UP001146067">
    <property type="component" value="Unassembled WGS sequence"/>
</dbReference>
<evidence type="ECO:0000313" key="13">
    <source>
        <dbReference type="EMBL" id="MDA1358090.1"/>
    </source>
</evidence>
<evidence type="ECO:0000256" key="6">
    <source>
        <dbReference type="ARBA" id="ARBA00022741"/>
    </source>
</evidence>